<dbReference type="GO" id="GO:0006412">
    <property type="term" value="P:translation"/>
    <property type="evidence" value="ECO:0007669"/>
    <property type="project" value="InterPro"/>
</dbReference>
<proteinExistence type="predicted"/>
<dbReference type="GO" id="GO:0003735">
    <property type="term" value="F:structural constituent of ribosome"/>
    <property type="evidence" value="ECO:0007669"/>
    <property type="project" value="InterPro"/>
</dbReference>
<dbReference type="KEGG" id="crp:CRP_124"/>
<dbReference type="Proteomes" id="UP000000777">
    <property type="component" value="Chromosome"/>
</dbReference>
<accession>Q05FL6</accession>
<dbReference type="SUPFAM" id="SSF54565">
    <property type="entry name" value="Ribosomal protein S16"/>
    <property type="match status" value="1"/>
</dbReference>
<dbReference type="GO" id="GO:0005840">
    <property type="term" value="C:ribosome"/>
    <property type="evidence" value="ECO:0007669"/>
    <property type="project" value="UniProtKB-KW"/>
</dbReference>
<dbReference type="OrthoDB" id="9807878at2"/>
<evidence type="ECO:0000256" key="3">
    <source>
        <dbReference type="ARBA" id="ARBA00035310"/>
    </source>
</evidence>
<protein>
    <recommendedName>
        <fullName evidence="3">30S ribosomal protein S16</fullName>
    </recommendedName>
</protein>
<dbReference type="STRING" id="387662.CRP_124"/>
<reference evidence="4 5" key="1">
    <citation type="journal article" date="2006" name="Science">
        <title>The 160-kilobase genome of the bacterial endosymbiont Carsonella.</title>
        <authorList>
            <person name="Nakabachi A."/>
            <person name="Yamashita A."/>
            <person name="Toh H."/>
            <person name="Ishikawa H."/>
            <person name="Dunbar H."/>
            <person name="Moran N."/>
            <person name="Hattori M."/>
        </authorList>
    </citation>
    <scope>NUCLEOTIDE SEQUENCE [LARGE SCALE GENOMIC DNA]</scope>
    <source>
        <strain evidence="4 5">PV</strain>
    </source>
</reference>
<dbReference type="Gene3D" id="3.30.1320.10">
    <property type="match status" value="1"/>
</dbReference>
<organism evidence="4 5">
    <name type="scientific">Carsonella ruddii (strain PV)</name>
    <dbReference type="NCBI Taxonomy" id="387662"/>
    <lineage>
        <taxon>Bacteria</taxon>
        <taxon>Pseudomonadati</taxon>
        <taxon>Pseudomonadota</taxon>
        <taxon>Gammaproteobacteria</taxon>
        <taxon>Oceanospirillales</taxon>
        <taxon>Halomonadaceae</taxon>
        <taxon>Zymobacter group</taxon>
        <taxon>Candidatus Carsonella</taxon>
    </lineage>
</organism>
<dbReference type="Pfam" id="PF00886">
    <property type="entry name" value="Ribosomal_S16"/>
    <property type="match status" value="1"/>
</dbReference>
<dbReference type="GO" id="GO:1990904">
    <property type="term" value="C:ribonucleoprotein complex"/>
    <property type="evidence" value="ECO:0007669"/>
    <property type="project" value="UniProtKB-KW"/>
</dbReference>
<gene>
    <name evidence="4" type="ordered locus">CRP_124</name>
</gene>
<evidence type="ECO:0000256" key="2">
    <source>
        <dbReference type="ARBA" id="ARBA00023274"/>
    </source>
</evidence>
<evidence type="ECO:0000256" key="1">
    <source>
        <dbReference type="ARBA" id="ARBA00022980"/>
    </source>
</evidence>
<keyword evidence="2" id="KW-0687">Ribonucleoprotein</keyword>
<dbReference type="GO" id="GO:0005737">
    <property type="term" value="C:cytoplasm"/>
    <property type="evidence" value="ECO:0007669"/>
    <property type="project" value="UniProtKB-ARBA"/>
</dbReference>
<evidence type="ECO:0000313" key="5">
    <source>
        <dbReference type="Proteomes" id="UP000000777"/>
    </source>
</evidence>
<keyword evidence="1 4" id="KW-0689">Ribosomal protein</keyword>
<name>Q05FL6_CARRP</name>
<sequence length="73" mass="8822">MIVIRLSKKVKNFYYINIIYKKNSVKGKILKRVGYYNSHINYGKKFFLNFKIVNYYIKTGSKFSKKLFNIIKI</sequence>
<dbReference type="RefSeq" id="WP_011672347.1">
    <property type="nucleotide sequence ID" value="NC_008512.1"/>
</dbReference>
<dbReference type="AlphaFoldDB" id="Q05FL6"/>
<dbReference type="InterPro" id="IPR023803">
    <property type="entry name" value="Ribosomal_bS16_dom_sf"/>
</dbReference>
<dbReference type="EMBL" id="AP009180">
    <property type="protein sequence ID" value="BAF35155.1"/>
    <property type="molecule type" value="Genomic_DNA"/>
</dbReference>
<dbReference type="HOGENOM" id="CLU_2697720_0_0_6"/>
<evidence type="ECO:0000313" key="4">
    <source>
        <dbReference type="EMBL" id="BAF35155.1"/>
    </source>
</evidence>
<dbReference type="InterPro" id="IPR000307">
    <property type="entry name" value="Ribosomal_bS16"/>
</dbReference>